<dbReference type="GO" id="GO:0072330">
    <property type="term" value="P:monocarboxylic acid biosynthetic process"/>
    <property type="evidence" value="ECO:0007669"/>
    <property type="project" value="UniProtKB-ARBA"/>
</dbReference>
<dbReference type="FunFam" id="1.10.1200.10:FF:000016">
    <property type="entry name" value="Non-ribosomal peptide synthase"/>
    <property type="match status" value="1"/>
</dbReference>
<dbReference type="InterPro" id="IPR001242">
    <property type="entry name" value="Condensation_dom"/>
</dbReference>
<sequence length="902" mass="96022">GRCLVNTYGPTEAAVMVAAATVDAERPGVVPFGRPIANTRLFVLDEALAPVPVGVAGELYIAGAGLARGYVGRPGLTAERFVGCPFGAGERMYRTGDLARWTADGQLVFAGRADEQVKVRGFRIEPGEVEAALLAHPDVAQAAVIAREDAPGDKRLVAYIVSAEGGEPVDPEGAREFVGGRLPEYMVPSAVVVLPELPLTANGKLDRRALPAPEYTGGEGRGPATVREEVLCAVFAEVLGVNSVGVEDDFFRLGGHSLLAVSLVERLRARGVSVSVRALFQTPTPAGLARAAGAVSVEVPDNLIPADAERITPDLLPLVDLTQSEIDRVIASVEGGAANVADIYPLAPLQEGLLFHHLLAGSGGDVYVTMRVVEFESRARLDEFTQALQQVVDRHDIYRTGMVWEGLREPVQAVWRQAALPAREHTLDSAEADQTAALLDAAGSVMDLSRAPLMDLHIAELDGGEWLGVVRMHHMVQDHLGMDVLLQELRAVLSGQTGALTPAAPFRNFVAQARGVDRSEHERFFADLLGDVTEPTAPFGLLDVRGDGSDVVSELLPVPGQVAVELRDVARRLGVSPATVLHVAWARVLSVLSNRDDVVFGTVLFGRMNAGTDADRVMGPFFNTLPVRMHAGQTGVRAAVEQMRAQLAGLLEHEHAPLAVAQQASGIVGNTPLFTSLFNYRHASQETDTSQQPEGIRSVFLRDRTNYPLTVSVNDLGDNGLSLSILAVEPIDARLVARLVYTAVENTVAALAATLDSAPDIALHRVDVLDADERDRVLAGWNDTAVEVASASLPELFEAQARRTPEAVAVVFEGVEVSYAELDARATRLARRLVAEGVGPESVVAVVLERGVELMVALWGVLKAGAAYLPVDPGYPAGRVALLLEDAAPVVVLDDPAVVADW</sequence>
<comment type="caution">
    <text evidence="5">The sequence shown here is derived from an EMBL/GenBank/DDBJ whole genome shotgun (WGS) entry which is preliminary data.</text>
</comment>
<dbReference type="PANTHER" id="PTHR45527:SF1">
    <property type="entry name" value="FATTY ACID SYNTHASE"/>
    <property type="match status" value="1"/>
</dbReference>
<dbReference type="InterPro" id="IPR036736">
    <property type="entry name" value="ACP-like_sf"/>
</dbReference>
<feature type="non-terminal residue" evidence="5">
    <location>
        <position position="1"/>
    </location>
</feature>
<dbReference type="InterPro" id="IPR000873">
    <property type="entry name" value="AMP-dep_synth/lig_dom"/>
</dbReference>
<evidence type="ECO:0000313" key="6">
    <source>
        <dbReference type="Proteomes" id="UP000309174"/>
    </source>
</evidence>
<dbReference type="Pfam" id="PF00550">
    <property type="entry name" value="PP-binding"/>
    <property type="match status" value="1"/>
</dbReference>
<dbReference type="SUPFAM" id="SSF52777">
    <property type="entry name" value="CoA-dependent acyltransferases"/>
    <property type="match status" value="2"/>
</dbReference>
<dbReference type="GO" id="GO:0044550">
    <property type="term" value="P:secondary metabolite biosynthetic process"/>
    <property type="evidence" value="ECO:0007669"/>
    <property type="project" value="TreeGrafter"/>
</dbReference>
<dbReference type="InterPro" id="IPR020806">
    <property type="entry name" value="PKS_PP-bd"/>
</dbReference>
<dbReference type="Pfam" id="PF00501">
    <property type="entry name" value="AMP-binding"/>
    <property type="match status" value="2"/>
</dbReference>
<feature type="non-terminal residue" evidence="5">
    <location>
        <position position="902"/>
    </location>
</feature>
<evidence type="ECO:0000256" key="2">
    <source>
        <dbReference type="ARBA" id="ARBA00022450"/>
    </source>
</evidence>
<protein>
    <submittedName>
        <fullName evidence="5">Non-ribosomal peptide synthetase</fullName>
    </submittedName>
</protein>
<dbReference type="InterPro" id="IPR009081">
    <property type="entry name" value="PP-bd_ACP"/>
</dbReference>
<dbReference type="Gene3D" id="3.30.300.30">
    <property type="match status" value="1"/>
</dbReference>
<comment type="cofactor">
    <cofactor evidence="1">
        <name>pantetheine 4'-phosphate</name>
        <dbReference type="ChEBI" id="CHEBI:47942"/>
    </cofactor>
</comment>
<dbReference type="InterPro" id="IPR045851">
    <property type="entry name" value="AMP-bd_C_sf"/>
</dbReference>
<reference evidence="5 6" key="1">
    <citation type="submission" date="2019-05" db="EMBL/GenBank/DDBJ databases">
        <title>Draft genome sequence of Actinomadura sp. 14C53.</title>
        <authorList>
            <person name="Saricaoglu S."/>
            <person name="Isik K."/>
        </authorList>
    </citation>
    <scope>NUCLEOTIDE SEQUENCE [LARGE SCALE GENOMIC DNA]</scope>
    <source>
        <strain evidence="5 6">14C53</strain>
    </source>
</reference>
<dbReference type="SUPFAM" id="SSF56801">
    <property type="entry name" value="Acetyl-CoA synthetase-like"/>
    <property type="match status" value="2"/>
</dbReference>
<dbReference type="GO" id="GO:0043041">
    <property type="term" value="P:amino acid activation for nonribosomal peptide biosynthetic process"/>
    <property type="evidence" value="ECO:0007669"/>
    <property type="project" value="TreeGrafter"/>
</dbReference>
<dbReference type="InterPro" id="IPR042099">
    <property type="entry name" value="ANL_N_sf"/>
</dbReference>
<evidence type="ECO:0000256" key="3">
    <source>
        <dbReference type="ARBA" id="ARBA00022553"/>
    </source>
</evidence>
<keyword evidence="3" id="KW-0597">Phosphoprotein</keyword>
<dbReference type="Gene3D" id="3.30.559.10">
    <property type="entry name" value="Chloramphenicol acetyltransferase-like domain"/>
    <property type="match status" value="1"/>
</dbReference>
<dbReference type="InterPro" id="IPR029058">
    <property type="entry name" value="AB_hydrolase_fold"/>
</dbReference>
<dbReference type="EMBL" id="VCKW01000491">
    <property type="protein sequence ID" value="TMQ83694.1"/>
    <property type="molecule type" value="Genomic_DNA"/>
</dbReference>
<dbReference type="GO" id="GO:0005737">
    <property type="term" value="C:cytoplasm"/>
    <property type="evidence" value="ECO:0007669"/>
    <property type="project" value="TreeGrafter"/>
</dbReference>
<dbReference type="FunFam" id="2.30.38.10:FF:000001">
    <property type="entry name" value="Non-ribosomal peptide synthetase PvdI"/>
    <property type="match status" value="1"/>
</dbReference>
<proteinExistence type="predicted"/>
<dbReference type="Gene3D" id="3.40.50.1820">
    <property type="entry name" value="alpha/beta hydrolase"/>
    <property type="match status" value="1"/>
</dbReference>
<dbReference type="Proteomes" id="UP000309174">
    <property type="component" value="Unassembled WGS sequence"/>
</dbReference>
<name>A0A5C4IZG2_9ACTN</name>
<dbReference type="CDD" id="cd19544">
    <property type="entry name" value="E-C_NRPS"/>
    <property type="match status" value="1"/>
</dbReference>
<keyword evidence="6" id="KW-1185">Reference proteome</keyword>
<dbReference type="Pfam" id="PF00668">
    <property type="entry name" value="Condensation"/>
    <property type="match status" value="1"/>
</dbReference>
<keyword evidence="2" id="KW-0596">Phosphopantetheine</keyword>
<dbReference type="GO" id="GO:0008610">
    <property type="term" value="P:lipid biosynthetic process"/>
    <property type="evidence" value="ECO:0007669"/>
    <property type="project" value="UniProtKB-ARBA"/>
</dbReference>
<dbReference type="PANTHER" id="PTHR45527">
    <property type="entry name" value="NONRIBOSOMAL PEPTIDE SYNTHETASE"/>
    <property type="match status" value="1"/>
</dbReference>
<dbReference type="AlphaFoldDB" id="A0A5C4IZG2"/>
<dbReference type="Gene3D" id="3.40.50.12780">
    <property type="entry name" value="N-terminal domain of ligase-like"/>
    <property type="match status" value="1"/>
</dbReference>
<dbReference type="GO" id="GO:0031177">
    <property type="term" value="F:phosphopantetheine binding"/>
    <property type="evidence" value="ECO:0007669"/>
    <property type="project" value="InterPro"/>
</dbReference>
<dbReference type="Pfam" id="PF13193">
    <property type="entry name" value="AMP-binding_C"/>
    <property type="match status" value="1"/>
</dbReference>
<dbReference type="InterPro" id="IPR023213">
    <property type="entry name" value="CAT-like_dom_sf"/>
</dbReference>
<accession>A0A5C4IZG2</accession>
<dbReference type="InterPro" id="IPR025110">
    <property type="entry name" value="AMP-bd_C"/>
</dbReference>
<evidence type="ECO:0000256" key="1">
    <source>
        <dbReference type="ARBA" id="ARBA00001957"/>
    </source>
</evidence>
<dbReference type="PROSITE" id="PS50075">
    <property type="entry name" value="CARRIER"/>
    <property type="match status" value="1"/>
</dbReference>
<evidence type="ECO:0000259" key="4">
    <source>
        <dbReference type="PROSITE" id="PS50075"/>
    </source>
</evidence>
<evidence type="ECO:0000313" key="5">
    <source>
        <dbReference type="EMBL" id="TMQ83694.1"/>
    </source>
</evidence>
<organism evidence="5 6">
    <name type="scientific">Actinomadura soli</name>
    <dbReference type="NCBI Taxonomy" id="2508997"/>
    <lineage>
        <taxon>Bacteria</taxon>
        <taxon>Bacillati</taxon>
        <taxon>Actinomycetota</taxon>
        <taxon>Actinomycetes</taxon>
        <taxon>Streptosporangiales</taxon>
        <taxon>Thermomonosporaceae</taxon>
        <taxon>Actinomadura</taxon>
    </lineage>
</organism>
<dbReference type="SMART" id="SM00823">
    <property type="entry name" value="PKS_PP"/>
    <property type="match status" value="1"/>
</dbReference>
<dbReference type="Gene3D" id="3.40.50.980">
    <property type="match status" value="2"/>
</dbReference>
<dbReference type="FunFam" id="3.30.300.30:FF:000010">
    <property type="entry name" value="Enterobactin synthetase component F"/>
    <property type="match status" value="1"/>
</dbReference>
<dbReference type="SUPFAM" id="SSF47336">
    <property type="entry name" value="ACP-like"/>
    <property type="match status" value="1"/>
</dbReference>
<dbReference type="OrthoDB" id="3671989at2"/>
<feature type="domain" description="Carrier" evidence="4">
    <location>
        <begin position="222"/>
        <end position="296"/>
    </location>
</feature>
<dbReference type="GO" id="GO:0003824">
    <property type="term" value="F:catalytic activity"/>
    <property type="evidence" value="ECO:0007669"/>
    <property type="project" value="InterPro"/>
</dbReference>
<dbReference type="Gene3D" id="3.30.559.30">
    <property type="entry name" value="Nonribosomal peptide synthetase, condensation domain"/>
    <property type="match status" value="1"/>
</dbReference>
<gene>
    <name evidence="5" type="ORF">ETD83_41075</name>
</gene>